<dbReference type="AlphaFoldDB" id="A0A1H7PSW2"/>
<organism evidence="2 3">
    <name type="scientific">Streptacidiphilus jiangxiensis</name>
    <dbReference type="NCBI Taxonomy" id="235985"/>
    <lineage>
        <taxon>Bacteria</taxon>
        <taxon>Bacillati</taxon>
        <taxon>Actinomycetota</taxon>
        <taxon>Actinomycetes</taxon>
        <taxon>Kitasatosporales</taxon>
        <taxon>Streptomycetaceae</taxon>
        <taxon>Streptacidiphilus</taxon>
    </lineage>
</organism>
<dbReference type="Pfam" id="PF02627">
    <property type="entry name" value="CMD"/>
    <property type="match status" value="1"/>
</dbReference>
<protein>
    <submittedName>
        <fullName evidence="2">Alkylhydroperoxidase AhpD family core domain-containing protein</fullName>
    </submittedName>
</protein>
<dbReference type="PANTHER" id="PTHR34846:SF10">
    <property type="entry name" value="CYTOPLASMIC PROTEIN"/>
    <property type="match status" value="1"/>
</dbReference>
<dbReference type="EMBL" id="FOAZ01000008">
    <property type="protein sequence ID" value="SEL38842.1"/>
    <property type="molecule type" value="Genomic_DNA"/>
</dbReference>
<feature type="domain" description="Carboxymuconolactone decarboxylase-like" evidence="1">
    <location>
        <begin position="25"/>
        <end position="106"/>
    </location>
</feature>
<dbReference type="SUPFAM" id="SSF69118">
    <property type="entry name" value="AhpD-like"/>
    <property type="match status" value="1"/>
</dbReference>
<gene>
    <name evidence="2" type="ORF">SAMN05414137_108111</name>
</gene>
<dbReference type="InterPro" id="IPR003779">
    <property type="entry name" value="CMD-like"/>
</dbReference>
<name>A0A1H7PSW2_STRJI</name>
<evidence type="ECO:0000313" key="3">
    <source>
        <dbReference type="Proteomes" id="UP000183015"/>
    </source>
</evidence>
<sequence>MTTNTNTKTENPQITVRIAADKLAPAAMRAMVALDKATSGSDLEVGLKELVRARASQINGCAYCVDTHSADALAGGEDQRRLLLLPVWQETGLFSRRERAALALTEAVTRLSEGPVRDEVWSAAAEEFEETELAELLWLITTINAWNRVSVAAQAWPVNE</sequence>
<dbReference type="STRING" id="235985.SAMN05414137_108111"/>
<keyword evidence="2" id="KW-0560">Oxidoreductase</keyword>
<dbReference type="GO" id="GO:0051920">
    <property type="term" value="F:peroxiredoxin activity"/>
    <property type="evidence" value="ECO:0007669"/>
    <property type="project" value="InterPro"/>
</dbReference>
<keyword evidence="2" id="KW-0575">Peroxidase</keyword>
<evidence type="ECO:0000313" key="2">
    <source>
        <dbReference type="EMBL" id="SEL38842.1"/>
    </source>
</evidence>
<dbReference type="Gene3D" id="1.20.1290.10">
    <property type="entry name" value="AhpD-like"/>
    <property type="match status" value="1"/>
</dbReference>
<keyword evidence="3" id="KW-1185">Reference proteome</keyword>
<dbReference type="InterPro" id="IPR029032">
    <property type="entry name" value="AhpD-like"/>
</dbReference>
<proteinExistence type="predicted"/>
<dbReference type="eggNOG" id="COG2128">
    <property type="taxonomic scope" value="Bacteria"/>
</dbReference>
<reference evidence="3" key="1">
    <citation type="submission" date="2016-10" db="EMBL/GenBank/DDBJ databases">
        <authorList>
            <person name="Varghese N."/>
        </authorList>
    </citation>
    <scope>NUCLEOTIDE SEQUENCE [LARGE SCALE GENOMIC DNA]</scope>
    <source>
        <strain evidence="3">DSM 45096 / BCRC 16803 / CGMCC 4.1857 / CIP 109030 / JCM 12277 / KCTC 19219 / NBRC 100920 / 33214</strain>
    </source>
</reference>
<dbReference type="PANTHER" id="PTHR34846">
    <property type="entry name" value="4-CARBOXYMUCONOLACTONE DECARBOXYLASE FAMILY PROTEIN (AFU_ORTHOLOGUE AFUA_6G11590)"/>
    <property type="match status" value="1"/>
</dbReference>
<dbReference type="NCBIfam" id="TIGR00778">
    <property type="entry name" value="ahpD_dom"/>
    <property type="match status" value="1"/>
</dbReference>
<dbReference type="InterPro" id="IPR004675">
    <property type="entry name" value="AhpD_core"/>
</dbReference>
<dbReference type="OrthoDB" id="9801997at2"/>
<evidence type="ECO:0000259" key="1">
    <source>
        <dbReference type="Pfam" id="PF02627"/>
    </source>
</evidence>
<dbReference type="Proteomes" id="UP000183015">
    <property type="component" value="Unassembled WGS sequence"/>
</dbReference>
<accession>A0A1H7PSW2</accession>
<dbReference type="RefSeq" id="WP_082015031.1">
    <property type="nucleotide sequence ID" value="NZ_BBPN01000013.1"/>
</dbReference>